<dbReference type="PATRIC" id="fig|56193.3.peg.3007"/>
<feature type="domain" description="VOC" evidence="1">
    <location>
        <begin position="16"/>
        <end position="143"/>
    </location>
</feature>
<dbReference type="PROSITE" id="PS51819">
    <property type="entry name" value="VOC"/>
    <property type="match status" value="1"/>
</dbReference>
<evidence type="ECO:0000313" key="2">
    <source>
        <dbReference type="EMBL" id="KKW91570.1"/>
    </source>
</evidence>
<protein>
    <recommendedName>
        <fullName evidence="1">VOC domain-containing protein</fullName>
    </recommendedName>
</protein>
<sequence>MTQEAGATAKSPPMLKFSHIGLVATDVDMMARFYVDVLGFAITDQGDFGDLKVVFMSRDPEDHHQIVLTNGRPVHLPRNTINPKFGPVIQQISFKMPSLADLRDMKNRLEASGATEITAATHGNAWSVYAHDPEGNYIEFFVDTDWYADQPFYVPLDLNKSDEEIIRETEDMCRSSPGFKSIRQWRVDIAKVMPPPFPE</sequence>
<dbReference type="InterPro" id="IPR004360">
    <property type="entry name" value="Glyas_Fos-R_dOase_dom"/>
</dbReference>
<evidence type="ECO:0000313" key="3">
    <source>
        <dbReference type="Proteomes" id="UP000033874"/>
    </source>
</evidence>
<accession>A0A0M3ANZ9</accession>
<dbReference type="InterPro" id="IPR037523">
    <property type="entry name" value="VOC_core"/>
</dbReference>
<dbReference type="Proteomes" id="UP000033874">
    <property type="component" value="Unassembled WGS sequence"/>
</dbReference>
<dbReference type="AlphaFoldDB" id="A0A0M3ANZ9"/>
<gene>
    <name evidence="2" type="ORF">YP76_14400</name>
</gene>
<dbReference type="Gene3D" id="3.10.180.10">
    <property type="entry name" value="2,3-Dihydroxybiphenyl 1,2-Dioxygenase, domain 1"/>
    <property type="match status" value="1"/>
</dbReference>
<organism evidence="2 3">
    <name type="scientific">Sphingobium chungbukense</name>
    <dbReference type="NCBI Taxonomy" id="56193"/>
    <lineage>
        <taxon>Bacteria</taxon>
        <taxon>Pseudomonadati</taxon>
        <taxon>Pseudomonadota</taxon>
        <taxon>Alphaproteobacteria</taxon>
        <taxon>Sphingomonadales</taxon>
        <taxon>Sphingomonadaceae</taxon>
        <taxon>Sphingobium</taxon>
    </lineage>
</organism>
<reference evidence="2 3" key="1">
    <citation type="submission" date="2015-04" db="EMBL/GenBank/DDBJ databases">
        <title>Genome sequence of aromatic hydrocarbons-degrading Sphingobium chungbukense DJ77.</title>
        <authorList>
            <person name="Kim Y.-C."/>
            <person name="Chae J.-C."/>
        </authorList>
    </citation>
    <scope>NUCLEOTIDE SEQUENCE [LARGE SCALE GENOMIC DNA]</scope>
    <source>
        <strain evidence="2 3">DJ77</strain>
    </source>
</reference>
<dbReference type="SUPFAM" id="SSF54593">
    <property type="entry name" value="Glyoxalase/Bleomycin resistance protein/Dihydroxybiphenyl dioxygenase"/>
    <property type="match status" value="1"/>
</dbReference>
<dbReference type="STRING" id="56193.YP76_14400"/>
<keyword evidence="3" id="KW-1185">Reference proteome</keyword>
<dbReference type="EMBL" id="LBIC01000006">
    <property type="protein sequence ID" value="KKW91570.1"/>
    <property type="molecule type" value="Genomic_DNA"/>
</dbReference>
<proteinExistence type="predicted"/>
<comment type="caution">
    <text evidence="2">The sequence shown here is derived from an EMBL/GenBank/DDBJ whole genome shotgun (WGS) entry which is preliminary data.</text>
</comment>
<dbReference type="InterPro" id="IPR029068">
    <property type="entry name" value="Glyas_Bleomycin-R_OHBP_Dase"/>
</dbReference>
<evidence type="ECO:0000259" key="1">
    <source>
        <dbReference type="PROSITE" id="PS51819"/>
    </source>
</evidence>
<name>A0A0M3ANZ9_9SPHN</name>
<dbReference type="RefSeq" id="WP_046764297.1">
    <property type="nucleotide sequence ID" value="NZ_LBIC01000006.1"/>
</dbReference>
<dbReference type="Pfam" id="PF00903">
    <property type="entry name" value="Glyoxalase"/>
    <property type="match status" value="1"/>
</dbReference>